<comment type="caution">
    <text evidence="3">The sequence shown here is derived from an EMBL/GenBank/DDBJ whole genome shotgun (WGS) entry which is preliminary data.</text>
</comment>
<proteinExistence type="inferred from homology"/>
<name>A0A268EX30_9BACL</name>
<dbReference type="InterPro" id="IPR050922">
    <property type="entry name" value="LytR/CpsA/Psr_CW_biosynth"/>
</dbReference>
<dbReference type="PANTHER" id="PTHR33392">
    <property type="entry name" value="POLYISOPRENYL-TEICHOIC ACID--PEPTIDOGLYCAN TEICHOIC ACID TRANSFERASE TAGU"/>
    <property type="match status" value="1"/>
</dbReference>
<evidence type="ECO:0000259" key="2">
    <source>
        <dbReference type="Pfam" id="PF03816"/>
    </source>
</evidence>
<organism evidence="3 4">
    <name type="scientific">Paenibacillus campinasensis</name>
    <dbReference type="NCBI Taxonomy" id="66347"/>
    <lineage>
        <taxon>Bacteria</taxon>
        <taxon>Bacillati</taxon>
        <taxon>Bacillota</taxon>
        <taxon>Bacilli</taxon>
        <taxon>Bacillales</taxon>
        <taxon>Paenibacillaceae</taxon>
        <taxon>Paenibacillus</taxon>
    </lineage>
</organism>
<dbReference type="InterPro" id="IPR004474">
    <property type="entry name" value="LytR_CpsA_psr"/>
</dbReference>
<sequence>MTKRTKWIIGTLIALLVLPSSYMTYVYLSIKSTVNEIYEERPRPQMLPEGVQVQDVKGSNAPSAAPKITRKATPFTVLILGVDERPSDSGRSDAMIFMAVDPDKGSVLIFNIPRDTRTDIVGRGTVDKINHAYAFGGVDMSIQTVEHFLKVPVDYYIKVDMEGFADIIDTLGGVTVHNDMEFDYAGFHFGKGEVTLTGEMALAFSRMRFEDPRGDLGRNSRQQEIIKAIMHKAMNVSTAWKLEQILDDIKGSVKTNISFDEMKILVSDYRQKLRQIEQVEIQGHGQRINGIWYYIVNQQEQEQIQSRLYSHMNSGE</sequence>
<dbReference type="EMBL" id="NPBY01000028">
    <property type="protein sequence ID" value="PAD77689.1"/>
    <property type="molecule type" value="Genomic_DNA"/>
</dbReference>
<dbReference type="OrthoDB" id="27330at2"/>
<protein>
    <recommendedName>
        <fullName evidence="2">Cell envelope-related transcriptional attenuator domain-containing protein</fullName>
    </recommendedName>
</protein>
<evidence type="ECO:0000313" key="4">
    <source>
        <dbReference type="Proteomes" id="UP000215596"/>
    </source>
</evidence>
<evidence type="ECO:0000256" key="1">
    <source>
        <dbReference type="ARBA" id="ARBA00006068"/>
    </source>
</evidence>
<dbReference type="Pfam" id="PF03816">
    <property type="entry name" value="LytR_cpsA_psr"/>
    <property type="match status" value="1"/>
</dbReference>
<dbReference type="RefSeq" id="WP_095264763.1">
    <property type="nucleotide sequence ID" value="NZ_NPBY01000028.1"/>
</dbReference>
<reference evidence="3 4" key="1">
    <citation type="submission" date="2017-07" db="EMBL/GenBank/DDBJ databases">
        <title>Isolation and whole genome analysis of endospore-forming bacteria from heroin.</title>
        <authorList>
            <person name="Kalinowski J."/>
            <person name="Ahrens B."/>
            <person name="Al-Dilaimi A."/>
            <person name="Winkler A."/>
            <person name="Wibberg D."/>
            <person name="Schleenbecker U."/>
            <person name="Ruckert C."/>
            <person name="Wolfel R."/>
            <person name="Grass G."/>
        </authorList>
    </citation>
    <scope>NUCLEOTIDE SEQUENCE [LARGE SCALE GENOMIC DNA]</scope>
    <source>
        <strain evidence="3 4">7537-G1</strain>
    </source>
</reference>
<accession>A0A268EX30</accession>
<dbReference type="Gene3D" id="3.40.630.190">
    <property type="entry name" value="LCP protein"/>
    <property type="match status" value="1"/>
</dbReference>
<feature type="domain" description="Cell envelope-related transcriptional attenuator" evidence="2">
    <location>
        <begin position="91"/>
        <end position="233"/>
    </location>
</feature>
<gene>
    <name evidence="3" type="ORF">CHH67_08585</name>
</gene>
<evidence type="ECO:0000313" key="3">
    <source>
        <dbReference type="EMBL" id="PAD77689.1"/>
    </source>
</evidence>
<comment type="similarity">
    <text evidence="1">Belongs to the LytR/CpsA/Psr (LCP) family.</text>
</comment>
<dbReference type="NCBIfam" id="TIGR00350">
    <property type="entry name" value="lytR_cpsA_psr"/>
    <property type="match status" value="1"/>
</dbReference>
<dbReference type="Proteomes" id="UP000215596">
    <property type="component" value="Unassembled WGS sequence"/>
</dbReference>
<dbReference type="PANTHER" id="PTHR33392:SF6">
    <property type="entry name" value="POLYISOPRENYL-TEICHOIC ACID--PEPTIDOGLYCAN TEICHOIC ACID TRANSFERASE TAGU"/>
    <property type="match status" value="1"/>
</dbReference>
<dbReference type="AlphaFoldDB" id="A0A268EX30"/>